<dbReference type="EMBL" id="QXTE01000065">
    <property type="protein sequence ID" value="TFK08754.1"/>
    <property type="molecule type" value="Genomic_DNA"/>
</dbReference>
<dbReference type="AlphaFoldDB" id="A0A4D9ESH6"/>
<organism evidence="1 2">
    <name type="scientific">Platysternon megacephalum</name>
    <name type="common">big-headed turtle</name>
    <dbReference type="NCBI Taxonomy" id="55544"/>
    <lineage>
        <taxon>Eukaryota</taxon>
        <taxon>Metazoa</taxon>
        <taxon>Chordata</taxon>
        <taxon>Craniata</taxon>
        <taxon>Vertebrata</taxon>
        <taxon>Euteleostomi</taxon>
        <taxon>Archelosauria</taxon>
        <taxon>Testudinata</taxon>
        <taxon>Testudines</taxon>
        <taxon>Cryptodira</taxon>
        <taxon>Durocryptodira</taxon>
        <taxon>Testudinoidea</taxon>
        <taxon>Platysternidae</taxon>
        <taxon>Platysternon</taxon>
    </lineage>
</organism>
<accession>A0A4D9ESH6</accession>
<sequence>MSVRSEAILHLKVCVWNKTCSHLPLCHHTDFKEGFYCWGKEEVLYAGRIWSYVFAADLQFDKHIHLGLPRNLIKPFSLVYTATYSRLQRCQVHKERMVSLP</sequence>
<evidence type="ECO:0000313" key="1">
    <source>
        <dbReference type="EMBL" id="TFK08754.1"/>
    </source>
</evidence>
<protein>
    <submittedName>
        <fullName evidence="1">Zinc finger and BTB domain-containing protein 2</fullName>
    </submittedName>
</protein>
<reference evidence="1 2" key="1">
    <citation type="submission" date="2019-04" db="EMBL/GenBank/DDBJ databases">
        <title>Draft genome of the big-headed turtle Platysternon megacephalum.</title>
        <authorList>
            <person name="Gong S."/>
        </authorList>
    </citation>
    <scope>NUCLEOTIDE SEQUENCE [LARGE SCALE GENOMIC DNA]</scope>
    <source>
        <strain evidence="1">DO16091913</strain>
        <tissue evidence="1">Muscle</tissue>
    </source>
</reference>
<reference evidence="1 2" key="2">
    <citation type="submission" date="2019-04" db="EMBL/GenBank/DDBJ databases">
        <title>The genome sequence of big-headed turtle.</title>
        <authorList>
            <person name="Gong S."/>
        </authorList>
    </citation>
    <scope>NUCLEOTIDE SEQUENCE [LARGE SCALE GENOMIC DNA]</scope>
    <source>
        <strain evidence="1">DO16091913</strain>
        <tissue evidence="1">Muscle</tissue>
    </source>
</reference>
<dbReference type="Proteomes" id="UP000297703">
    <property type="component" value="Unassembled WGS sequence"/>
</dbReference>
<evidence type="ECO:0000313" key="2">
    <source>
        <dbReference type="Proteomes" id="UP000297703"/>
    </source>
</evidence>
<proteinExistence type="predicted"/>
<comment type="caution">
    <text evidence="1">The sequence shown here is derived from an EMBL/GenBank/DDBJ whole genome shotgun (WGS) entry which is preliminary data.</text>
</comment>
<keyword evidence="2" id="KW-1185">Reference proteome</keyword>
<gene>
    <name evidence="1" type="ORF">DR999_PMT08357</name>
</gene>
<name>A0A4D9ESH6_9SAUR</name>